<feature type="transmembrane region" description="Helical" evidence="1">
    <location>
        <begin position="273"/>
        <end position="289"/>
    </location>
</feature>
<feature type="transmembrane region" description="Helical" evidence="1">
    <location>
        <begin position="216"/>
        <end position="236"/>
    </location>
</feature>
<evidence type="ECO:0000313" key="3">
    <source>
        <dbReference type="EMBL" id="MBE6421833.1"/>
    </source>
</evidence>
<evidence type="ECO:0000259" key="2">
    <source>
        <dbReference type="Pfam" id="PF00892"/>
    </source>
</evidence>
<dbReference type="GO" id="GO:0016020">
    <property type="term" value="C:membrane"/>
    <property type="evidence" value="ECO:0007669"/>
    <property type="project" value="InterPro"/>
</dbReference>
<dbReference type="InterPro" id="IPR000620">
    <property type="entry name" value="EamA_dom"/>
</dbReference>
<feature type="transmembrane region" description="Helical" evidence="1">
    <location>
        <begin position="248"/>
        <end position="267"/>
    </location>
</feature>
<dbReference type="InterPro" id="IPR037185">
    <property type="entry name" value="EmrE-like"/>
</dbReference>
<dbReference type="SUPFAM" id="SSF103481">
    <property type="entry name" value="Multidrug resistance efflux transporter EmrE"/>
    <property type="match status" value="2"/>
</dbReference>
<evidence type="ECO:0000313" key="4">
    <source>
        <dbReference type="Proteomes" id="UP000725649"/>
    </source>
</evidence>
<dbReference type="AlphaFoldDB" id="A0A928DQQ6"/>
<accession>A0A928DQQ6</accession>
<keyword evidence="1" id="KW-0812">Transmembrane</keyword>
<feature type="domain" description="EamA" evidence="2">
    <location>
        <begin position="16"/>
        <end position="141"/>
    </location>
</feature>
<gene>
    <name evidence="3" type="ORF">E7027_06915</name>
</gene>
<feature type="transmembrane region" description="Helical" evidence="1">
    <location>
        <begin position="185"/>
        <end position="204"/>
    </location>
</feature>
<feature type="transmembrane region" description="Helical" evidence="1">
    <location>
        <begin position="33"/>
        <end position="51"/>
    </location>
</feature>
<protein>
    <submittedName>
        <fullName evidence="3">DMT family transporter</fullName>
    </submittedName>
</protein>
<proteinExistence type="predicted"/>
<reference evidence="3" key="1">
    <citation type="submission" date="2019-04" db="EMBL/GenBank/DDBJ databases">
        <title>Evolution of Biomass-Degrading Anaerobic Consortia Revealed by Metagenomics.</title>
        <authorList>
            <person name="Peng X."/>
        </authorList>
    </citation>
    <scope>NUCLEOTIDE SEQUENCE</scope>
    <source>
        <strain evidence="3">SIG66</strain>
    </source>
</reference>
<sequence length="296" mass="31994">MRISFLSPLGAAWICWAIVGLSPIVGKYAIGVINPPLLVFLGSLIGSFILLPAVLKQQEWGNILSASNRWKFLFIGTFGTALPFTILLSALHYTTPGNAAILQQSELIYSLCFAMLFLKESPSRKQLIGSLLVMLGSVLILLKAPYTAQWKGDLMILGSTWMLQAASTVAKKLPQGISPAAIGLARNLYALPALGILLICTYAGGNKAVFQPSFQLFAVIGYTGVLKYGLAMWVWYRAIRALDLSKVTAIYLSYPAMTLLLSALLGLEKPSPAQVGGLLLSLYGGYLISRHIKNRG</sequence>
<dbReference type="Pfam" id="PF00892">
    <property type="entry name" value="EamA"/>
    <property type="match status" value="2"/>
</dbReference>
<dbReference type="Proteomes" id="UP000725649">
    <property type="component" value="Unassembled WGS sequence"/>
</dbReference>
<keyword evidence="1" id="KW-1133">Transmembrane helix</keyword>
<dbReference type="Gene3D" id="1.10.3730.20">
    <property type="match status" value="1"/>
</dbReference>
<evidence type="ECO:0000256" key="1">
    <source>
        <dbReference type="SAM" id="Phobius"/>
    </source>
</evidence>
<feature type="domain" description="EamA" evidence="2">
    <location>
        <begin position="151"/>
        <end position="289"/>
    </location>
</feature>
<feature type="transmembrane region" description="Helical" evidence="1">
    <location>
        <begin position="72"/>
        <end position="93"/>
    </location>
</feature>
<keyword evidence="1" id="KW-0472">Membrane</keyword>
<dbReference type="EMBL" id="SUVG01000008">
    <property type="protein sequence ID" value="MBE6421833.1"/>
    <property type="molecule type" value="Genomic_DNA"/>
</dbReference>
<name>A0A928DQQ6_9BACT</name>
<comment type="caution">
    <text evidence="3">The sequence shown here is derived from an EMBL/GenBank/DDBJ whole genome shotgun (WGS) entry which is preliminary data.</text>
</comment>
<feature type="transmembrane region" description="Helical" evidence="1">
    <location>
        <begin position="127"/>
        <end position="148"/>
    </location>
</feature>
<dbReference type="PANTHER" id="PTHR22911">
    <property type="entry name" value="ACYL-MALONYL CONDENSING ENZYME-RELATED"/>
    <property type="match status" value="1"/>
</dbReference>
<organism evidence="3 4">
    <name type="scientific">Candidatus Avelusimicrobium gallicola</name>
    <dbReference type="NCBI Taxonomy" id="2562704"/>
    <lineage>
        <taxon>Bacteria</taxon>
        <taxon>Pseudomonadati</taxon>
        <taxon>Elusimicrobiota</taxon>
        <taxon>Elusimicrobia</taxon>
        <taxon>Elusimicrobiales</taxon>
        <taxon>Elusimicrobiaceae</taxon>
        <taxon>Candidatus Avelusimicrobium</taxon>
    </lineage>
</organism>